<protein>
    <recommendedName>
        <fullName evidence="4">SdpI family protein</fullName>
    </recommendedName>
</protein>
<organism evidence="2 3">
    <name type="scientific">Rossellomorea vietnamensis</name>
    <dbReference type="NCBI Taxonomy" id="218284"/>
    <lineage>
        <taxon>Bacteria</taxon>
        <taxon>Bacillati</taxon>
        <taxon>Bacillota</taxon>
        <taxon>Bacilli</taxon>
        <taxon>Bacillales</taxon>
        <taxon>Bacillaceae</taxon>
        <taxon>Rossellomorea</taxon>
    </lineage>
</organism>
<evidence type="ECO:0008006" key="4">
    <source>
        <dbReference type="Google" id="ProtNLM"/>
    </source>
</evidence>
<dbReference type="AlphaFoldDB" id="A0A6I6UPE0"/>
<reference evidence="2 3" key="1">
    <citation type="submission" date="2019-06" db="EMBL/GenBank/DDBJ databases">
        <title>An operon consisting of a P-type ATPase gene and a transcriptional regular gene given the different cadmium resistance in Bacillus vietamensis 151-6 and Bacillus marisflavi 151-25.</title>
        <authorList>
            <person name="Yu X."/>
        </authorList>
    </citation>
    <scope>NUCLEOTIDE SEQUENCE [LARGE SCALE GENOMIC DNA]</scope>
    <source>
        <strain evidence="2 3">151-6</strain>
    </source>
</reference>
<dbReference type="Pfam" id="PF13630">
    <property type="entry name" value="SdpI"/>
    <property type="match status" value="1"/>
</dbReference>
<keyword evidence="1" id="KW-0472">Membrane</keyword>
<proteinExistence type="predicted"/>
<dbReference type="Proteomes" id="UP000465062">
    <property type="component" value="Chromosome"/>
</dbReference>
<keyword evidence="1" id="KW-0812">Transmembrane</keyword>
<gene>
    <name evidence="2" type="ORF">FHE72_05630</name>
</gene>
<dbReference type="RefSeq" id="WP_079531254.1">
    <property type="nucleotide sequence ID" value="NZ_CP047394.1"/>
</dbReference>
<feature type="transmembrane region" description="Helical" evidence="1">
    <location>
        <begin position="60"/>
        <end position="80"/>
    </location>
</feature>
<evidence type="ECO:0000313" key="2">
    <source>
        <dbReference type="EMBL" id="QHE60582.1"/>
    </source>
</evidence>
<feature type="transmembrane region" description="Helical" evidence="1">
    <location>
        <begin position="86"/>
        <end position="107"/>
    </location>
</feature>
<evidence type="ECO:0000313" key="3">
    <source>
        <dbReference type="Proteomes" id="UP000465062"/>
    </source>
</evidence>
<accession>A0A6I6UPE0</accession>
<dbReference type="EMBL" id="CP047394">
    <property type="protein sequence ID" value="QHE60582.1"/>
    <property type="molecule type" value="Genomic_DNA"/>
</dbReference>
<dbReference type="KEGG" id="bvq:FHE72_05630"/>
<dbReference type="InterPro" id="IPR025962">
    <property type="entry name" value="SdpI/YhfL"/>
</dbReference>
<keyword evidence="1" id="KW-1133">Transmembrane helix</keyword>
<sequence>MSNIGVSLTHMSASLIFIGISFPLLLGKIRMNTYYGIRISKSFESDEAWYKINRYGALQMIVWSVPLFLIGIIVLFLPPFTETTEVILVFLPCMWLVPPVVRTFFYAKEL</sequence>
<feature type="transmembrane region" description="Helical" evidence="1">
    <location>
        <begin position="6"/>
        <end position="26"/>
    </location>
</feature>
<name>A0A6I6UPE0_9BACI</name>
<evidence type="ECO:0000256" key="1">
    <source>
        <dbReference type="SAM" id="Phobius"/>
    </source>
</evidence>